<keyword evidence="12" id="KW-1185">Reference proteome</keyword>
<feature type="site" description="Transition state stabilizer" evidence="9">
    <location>
        <position position="39"/>
    </location>
</feature>
<name>A0ABW1VH21_9MICO</name>
<evidence type="ECO:0000256" key="5">
    <source>
        <dbReference type="ARBA" id="ARBA00022741"/>
    </source>
</evidence>
<dbReference type="Gene3D" id="3.40.1160.10">
    <property type="entry name" value="Acetylglutamate kinase-like"/>
    <property type="match status" value="1"/>
</dbReference>
<dbReference type="PANTHER" id="PTHR23342">
    <property type="entry name" value="N-ACETYLGLUTAMATE SYNTHASE"/>
    <property type="match status" value="1"/>
</dbReference>
<dbReference type="EC" id="2.7.2.8" evidence="9"/>
<dbReference type="Pfam" id="PF00696">
    <property type="entry name" value="AA_kinase"/>
    <property type="match status" value="1"/>
</dbReference>
<evidence type="ECO:0000256" key="4">
    <source>
        <dbReference type="ARBA" id="ARBA00022679"/>
    </source>
</evidence>
<keyword evidence="4 9" id="KW-0808">Transferase</keyword>
<feature type="site" description="Transition state stabilizer" evidence="9">
    <location>
        <position position="258"/>
    </location>
</feature>
<comment type="pathway">
    <text evidence="1 9">Amino-acid biosynthesis; L-arginine biosynthesis; N(2)-acetyl-L-ornithine from L-glutamate: step 2/4.</text>
</comment>
<keyword evidence="3 9" id="KW-0028">Amino-acid biosynthesis</keyword>
<dbReference type="RefSeq" id="WP_386732854.1">
    <property type="nucleotide sequence ID" value="NZ_JBHSTP010000004.1"/>
</dbReference>
<evidence type="ECO:0000256" key="7">
    <source>
        <dbReference type="ARBA" id="ARBA00022840"/>
    </source>
</evidence>
<organism evidence="11 12">
    <name type="scientific">Luethyella okanaganae</name>
    <dbReference type="NCBI Taxonomy" id="69372"/>
    <lineage>
        <taxon>Bacteria</taxon>
        <taxon>Bacillati</taxon>
        <taxon>Actinomycetota</taxon>
        <taxon>Actinomycetes</taxon>
        <taxon>Micrococcales</taxon>
        <taxon>Microbacteriaceae</taxon>
        <taxon>Luethyella</taxon>
    </lineage>
</organism>
<dbReference type="InterPro" id="IPR004662">
    <property type="entry name" value="AcgluKinase_fam"/>
</dbReference>
<evidence type="ECO:0000256" key="1">
    <source>
        <dbReference type="ARBA" id="ARBA00004828"/>
    </source>
</evidence>
<feature type="binding site" evidence="9">
    <location>
        <position position="197"/>
    </location>
    <ligand>
        <name>substrate</name>
    </ligand>
</feature>
<comment type="catalytic activity">
    <reaction evidence="8 9">
        <text>N-acetyl-L-glutamate + ATP = N-acetyl-L-glutamyl 5-phosphate + ADP</text>
        <dbReference type="Rhea" id="RHEA:14629"/>
        <dbReference type="ChEBI" id="CHEBI:30616"/>
        <dbReference type="ChEBI" id="CHEBI:44337"/>
        <dbReference type="ChEBI" id="CHEBI:57936"/>
        <dbReference type="ChEBI" id="CHEBI:456216"/>
        <dbReference type="EC" id="2.7.2.8"/>
    </reaction>
</comment>
<sequence length="313" mass="32967">MGIDDETRRLHADAAGKAATLIESLPWLKRFHDQVVVVKFGGNAMVSEELRRAFAEDMVYLLYVGIRPVVVHGGGPQISEMLERLGIPSEFRGGYRVTTPEAMDVVRMVLTGQVNRALVSEINQHGPLAAGLSGEDAGLFRGRRRGVVVDGEEVDLGLVGDVIAVDPAAVHAQLEAGRIPVVSSIAPDAEVPGQSLNVNADSAAAALAVALGAAKLVILTDVAGLYRDWPDRESLVSVIDAPTLRDLLPRLESGMIPKMAACLEAVDGGVAKAAVIDGRVPHSILLEIFTQNGIGTEVVAGAEPVVLETEVVS</sequence>
<feature type="domain" description="Aspartate/glutamate/uridylate kinase" evidence="10">
    <location>
        <begin position="35"/>
        <end position="277"/>
    </location>
</feature>
<feature type="binding site" evidence="9">
    <location>
        <position position="96"/>
    </location>
    <ligand>
        <name>substrate</name>
    </ligand>
</feature>
<evidence type="ECO:0000256" key="8">
    <source>
        <dbReference type="ARBA" id="ARBA00048141"/>
    </source>
</evidence>
<gene>
    <name evidence="9 11" type="primary">argB</name>
    <name evidence="11" type="ORF">ACFQB0_14020</name>
</gene>
<dbReference type="SUPFAM" id="SSF53633">
    <property type="entry name" value="Carbamate kinase-like"/>
    <property type="match status" value="1"/>
</dbReference>
<comment type="function">
    <text evidence="9">Catalyzes the ATP-dependent phosphorylation of N-acetyl-L-glutamate.</text>
</comment>
<dbReference type="InterPro" id="IPR036393">
    <property type="entry name" value="AceGlu_kinase-like_sf"/>
</dbReference>
<dbReference type="EMBL" id="JBHSTP010000004">
    <property type="protein sequence ID" value="MFC6357224.1"/>
    <property type="molecule type" value="Genomic_DNA"/>
</dbReference>
<dbReference type="Proteomes" id="UP001596306">
    <property type="component" value="Unassembled WGS sequence"/>
</dbReference>
<comment type="similarity">
    <text evidence="9">Belongs to the acetylglutamate kinase family. ArgB subfamily.</text>
</comment>
<dbReference type="InterPro" id="IPR001057">
    <property type="entry name" value="Glu/AcGlu_kinase"/>
</dbReference>
<dbReference type="CDD" id="cd04250">
    <property type="entry name" value="AAK_NAGK-C"/>
    <property type="match status" value="1"/>
</dbReference>
<dbReference type="PIRSF" id="PIRSF000728">
    <property type="entry name" value="NAGK"/>
    <property type="match status" value="1"/>
</dbReference>
<keyword evidence="5 9" id="KW-0547">Nucleotide-binding</keyword>
<proteinExistence type="inferred from homology"/>
<evidence type="ECO:0000313" key="11">
    <source>
        <dbReference type="EMBL" id="MFC6357224.1"/>
    </source>
</evidence>
<evidence type="ECO:0000256" key="3">
    <source>
        <dbReference type="ARBA" id="ARBA00022605"/>
    </source>
</evidence>
<feature type="binding site" evidence="9">
    <location>
        <begin position="74"/>
        <end position="75"/>
    </location>
    <ligand>
        <name>substrate</name>
    </ligand>
</feature>
<evidence type="ECO:0000256" key="6">
    <source>
        <dbReference type="ARBA" id="ARBA00022777"/>
    </source>
</evidence>
<evidence type="ECO:0000313" key="12">
    <source>
        <dbReference type="Proteomes" id="UP001596306"/>
    </source>
</evidence>
<protein>
    <recommendedName>
        <fullName evidence="9">Acetylglutamate kinase</fullName>
        <ecNumber evidence="9">2.7.2.8</ecNumber>
    </recommendedName>
    <alternativeName>
        <fullName evidence="9">N-acetyl-L-glutamate 5-phosphotransferase</fullName>
    </alternativeName>
    <alternativeName>
        <fullName evidence="9">NAG kinase</fullName>
        <shortName evidence="9">NAGK</shortName>
    </alternativeName>
</protein>
<keyword evidence="2 9" id="KW-0055">Arginine biosynthesis</keyword>
<dbReference type="InterPro" id="IPR041727">
    <property type="entry name" value="NAGK-C"/>
</dbReference>
<evidence type="ECO:0000256" key="2">
    <source>
        <dbReference type="ARBA" id="ARBA00022571"/>
    </source>
</evidence>
<reference evidence="12" key="1">
    <citation type="journal article" date="2019" name="Int. J. Syst. Evol. Microbiol.">
        <title>The Global Catalogue of Microorganisms (GCM) 10K type strain sequencing project: providing services to taxonomists for standard genome sequencing and annotation.</title>
        <authorList>
            <consortium name="The Broad Institute Genomics Platform"/>
            <consortium name="The Broad Institute Genome Sequencing Center for Infectious Disease"/>
            <person name="Wu L."/>
            <person name="Ma J."/>
        </authorList>
    </citation>
    <scope>NUCLEOTIDE SEQUENCE [LARGE SCALE GENOMIC DNA]</scope>
    <source>
        <strain evidence="12">CCUG 43304</strain>
    </source>
</reference>
<keyword evidence="6 9" id="KW-0418">Kinase</keyword>
<dbReference type="PANTHER" id="PTHR23342:SF0">
    <property type="entry name" value="N-ACETYLGLUTAMATE SYNTHASE, MITOCHONDRIAL"/>
    <property type="match status" value="1"/>
</dbReference>
<accession>A0ABW1VH21</accession>
<comment type="subcellular location">
    <subcellularLocation>
        <location evidence="9">Cytoplasm</location>
    </subcellularLocation>
</comment>
<dbReference type="PRINTS" id="PR00474">
    <property type="entry name" value="GLU5KINASE"/>
</dbReference>
<evidence type="ECO:0000259" key="10">
    <source>
        <dbReference type="Pfam" id="PF00696"/>
    </source>
</evidence>
<dbReference type="InterPro" id="IPR001048">
    <property type="entry name" value="Asp/Glu/Uridylate_kinase"/>
</dbReference>
<keyword evidence="7 9" id="KW-0067">ATP-binding</keyword>
<dbReference type="NCBIfam" id="TIGR00761">
    <property type="entry name" value="argB"/>
    <property type="match status" value="1"/>
</dbReference>
<keyword evidence="9" id="KW-0963">Cytoplasm</keyword>
<comment type="caution">
    <text evidence="11">The sequence shown here is derived from an EMBL/GenBank/DDBJ whole genome shotgun (WGS) entry which is preliminary data.</text>
</comment>
<dbReference type="GO" id="GO:0003991">
    <property type="term" value="F:acetylglutamate kinase activity"/>
    <property type="evidence" value="ECO:0007669"/>
    <property type="project" value="UniProtKB-EC"/>
</dbReference>
<evidence type="ECO:0000256" key="9">
    <source>
        <dbReference type="HAMAP-Rule" id="MF_00082"/>
    </source>
</evidence>
<dbReference type="HAMAP" id="MF_00082">
    <property type="entry name" value="ArgB"/>
    <property type="match status" value="1"/>
</dbReference>
<dbReference type="InterPro" id="IPR037528">
    <property type="entry name" value="ArgB"/>
</dbReference>